<organism evidence="1 2">
    <name type="scientific">Willisornis vidua</name>
    <name type="common">Xingu scale-backed antbird</name>
    <dbReference type="NCBI Taxonomy" id="1566151"/>
    <lineage>
        <taxon>Eukaryota</taxon>
        <taxon>Metazoa</taxon>
        <taxon>Chordata</taxon>
        <taxon>Craniata</taxon>
        <taxon>Vertebrata</taxon>
        <taxon>Euteleostomi</taxon>
        <taxon>Archelosauria</taxon>
        <taxon>Archosauria</taxon>
        <taxon>Dinosauria</taxon>
        <taxon>Saurischia</taxon>
        <taxon>Theropoda</taxon>
        <taxon>Coelurosauria</taxon>
        <taxon>Aves</taxon>
        <taxon>Neognathae</taxon>
        <taxon>Neoaves</taxon>
        <taxon>Telluraves</taxon>
        <taxon>Australaves</taxon>
        <taxon>Passeriformes</taxon>
        <taxon>Thamnophilidae</taxon>
        <taxon>Willisornis</taxon>
    </lineage>
</organism>
<dbReference type="PANTHER" id="PTHR33332">
    <property type="entry name" value="REVERSE TRANSCRIPTASE DOMAIN-CONTAINING PROTEIN"/>
    <property type="match status" value="1"/>
</dbReference>
<keyword evidence="2" id="KW-1185">Reference proteome</keyword>
<gene>
    <name evidence="1" type="ORF">WISP_139829</name>
</gene>
<sequence length="299" mass="34429">MKLMKGLEGMSYKNHLRKLRLFSLKKRRLRDELIILCNCLEAGYSQVGFDLFSQETSNRTRRYSLNLCQRRFRKRFFTESVVTQCNGLPRQMVESPSLEMLAGRMDTGLLNKKQRDDNNVAKDSETVTLMSCWQANKTVVNGIKSNLWPVTSGVPWGSVLVPLLFNIFVDDLDGEFAYTLSQFTDNTKLGKTVDVLEGRKALQRDLGRLNRCAEVNCQIQQDECQVLHFSHYNPMQCYRLGEGWLENGLVENYPGMLIDSLMNVRQLCAQVAKKASWLVSEIVWPAGPGHWSSLYTWHW</sequence>
<reference evidence="1" key="1">
    <citation type="submission" date="2019-10" db="EMBL/GenBank/DDBJ databases">
        <authorList>
            <person name="Soares A.E.R."/>
            <person name="Aleixo A."/>
            <person name="Schneider P."/>
            <person name="Miyaki C.Y."/>
            <person name="Schneider M.P."/>
            <person name="Mello C."/>
            <person name="Vasconcelos A.T.R."/>
        </authorList>
    </citation>
    <scope>NUCLEOTIDE SEQUENCE</scope>
    <source>
        <tissue evidence="1">Muscle</tissue>
    </source>
</reference>
<evidence type="ECO:0000313" key="1">
    <source>
        <dbReference type="EMBL" id="KAJ7405410.1"/>
    </source>
</evidence>
<dbReference type="Proteomes" id="UP001145742">
    <property type="component" value="Unassembled WGS sequence"/>
</dbReference>
<comment type="caution">
    <text evidence="1">The sequence shown here is derived from an EMBL/GenBank/DDBJ whole genome shotgun (WGS) entry which is preliminary data.</text>
</comment>
<name>A0ABQ9CT54_9PASS</name>
<dbReference type="EMBL" id="WHWB01034711">
    <property type="protein sequence ID" value="KAJ7405410.1"/>
    <property type="molecule type" value="Genomic_DNA"/>
</dbReference>
<proteinExistence type="predicted"/>
<protein>
    <recommendedName>
        <fullName evidence="3">Reverse transcriptase domain-containing protein</fullName>
    </recommendedName>
</protein>
<evidence type="ECO:0000313" key="2">
    <source>
        <dbReference type="Proteomes" id="UP001145742"/>
    </source>
</evidence>
<evidence type="ECO:0008006" key="3">
    <source>
        <dbReference type="Google" id="ProtNLM"/>
    </source>
</evidence>
<accession>A0ABQ9CT54</accession>